<dbReference type="Pfam" id="PF07007">
    <property type="entry name" value="LprI"/>
    <property type="match status" value="1"/>
</dbReference>
<organism evidence="3 4">
    <name type="scientific">Pantoea vagans</name>
    <dbReference type="NCBI Taxonomy" id="470934"/>
    <lineage>
        <taxon>Bacteria</taxon>
        <taxon>Pseudomonadati</taxon>
        <taxon>Pseudomonadota</taxon>
        <taxon>Gammaproteobacteria</taxon>
        <taxon>Enterobacterales</taxon>
        <taxon>Erwiniaceae</taxon>
        <taxon>Pantoea</taxon>
    </lineage>
</organism>
<gene>
    <name evidence="3" type="ORF">C9381_16055</name>
</gene>
<evidence type="ECO:0000313" key="4">
    <source>
        <dbReference type="Proteomes" id="UP000241538"/>
    </source>
</evidence>
<evidence type="ECO:0000256" key="1">
    <source>
        <dbReference type="SAM" id="SignalP"/>
    </source>
</evidence>
<keyword evidence="1" id="KW-0732">Signal</keyword>
<dbReference type="EMBL" id="CP028349">
    <property type="protein sequence ID" value="AVV39328.1"/>
    <property type="molecule type" value="Genomic_DNA"/>
</dbReference>
<dbReference type="Gene3D" id="1.20.1270.180">
    <property type="match status" value="1"/>
</dbReference>
<evidence type="ECO:0000259" key="2">
    <source>
        <dbReference type="Pfam" id="PF07007"/>
    </source>
</evidence>
<dbReference type="AlphaFoldDB" id="A0AAN1NU98"/>
<evidence type="ECO:0000313" key="3">
    <source>
        <dbReference type="EMBL" id="AVV39328.1"/>
    </source>
</evidence>
<reference evidence="3 4" key="1">
    <citation type="journal article" date="2018" name="Int J Genomics">
        <title>Comparative Genomics Analysis of Plasmid pPV989-94 from a Clinical Isolate of Pantoea vagans PV989.</title>
        <authorList>
            <person name="Xu L."/>
            <person name="Yin M."/>
            <person name="Zhu T."/>
            <person name="Lu J."/>
            <person name="Bao Q."/>
        </authorList>
    </citation>
    <scope>NUCLEOTIDE SEQUENCE [LARGE SCALE GENOMIC DNA]</scope>
    <source>
        <strain evidence="3 4">PV989</strain>
    </source>
</reference>
<name>A0AAN1NU98_9GAMM</name>
<feature type="signal peptide" evidence="1">
    <location>
        <begin position="1"/>
        <end position="17"/>
    </location>
</feature>
<dbReference type="InterPro" id="IPR009739">
    <property type="entry name" value="LprI-like_N"/>
</dbReference>
<proteinExistence type="predicted"/>
<sequence length="136" mass="15574">MKLFLFSIVFASFISSAANDNYSQIDELCRKNNPDINNSVVMGCADSASDDAKKSINESYKQIIRLIKSRYENDPDTANNELTRFELAQKSWLAYRENWCDSQGFLIGSPMYSICRMDENIARADALSDYFEHLTQ</sequence>
<feature type="domain" description="Lysozyme inhibitor LprI-like N-terminal" evidence="2">
    <location>
        <begin position="29"/>
        <end position="127"/>
    </location>
</feature>
<feature type="chain" id="PRO_5042972877" description="Lysozyme inhibitor LprI-like N-terminal domain-containing protein" evidence="1">
    <location>
        <begin position="18"/>
        <end position="136"/>
    </location>
</feature>
<protein>
    <recommendedName>
        <fullName evidence="2">Lysozyme inhibitor LprI-like N-terminal domain-containing protein</fullName>
    </recommendedName>
</protein>
<accession>A0AAN1NU98</accession>
<dbReference type="Proteomes" id="UP000241538">
    <property type="component" value="Chromosome"/>
</dbReference>